<sequence>MKAANKGVGEQRGGGGVTGSVIEASNGNGKAELPDGEDGERYDEEGKVRIGVLLDREGARTEIFTCHRSLVRDTRRDRSSVSICIRRPATLAGIMTLTRDLPEAAECLHLIELQKVD</sequence>
<feature type="region of interest" description="Disordered" evidence="1">
    <location>
        <begin position="1"/>
        <end position="44"/>
    </location>
</feature>
<proteinExistence type="predicted"/>
<keyword evidence="3" id="KW-1185">Reference proteome</keyword>
<dbReference type="AlphaFoldDB" id="A0ABD3IJF3"/>
<gene>
    <name evidence="2" type="ORF">ACJRO7_006883</name>
</gene>
<evidence type="ECO:0000313" key="3">
    <source>
        <dbReference type="Proteomes" id="UP001634007"/>
    </source>
</evidence>
<name>A0ABD3IJF3_EUCGL</name>
<protein>
    <submittedName>
        <fullName evidence="2">Uncharacterized protein</fullName>
    </submittedName>
</protein>
<evidence type="ECO:0000313" key="2">
    <source>
        <dbReference type="EMBL" id="KAL3715059.1"/>
    </source>
</evidence>
<comment type="caution">
    <text evidence="2">The sequence shown here is derived from an EMBL/GenBank/DDBJ whole genome shotgun (WGS) entry which is preliminary data.</text>
</comment>
<accession>A0ABD3IJF3</accession>
<feature type="compositionally biased region" description="Acidic residues" evidence="1">
    <location>
        <begin position="34"/>
        <end position="43"/>
    </location>
</feature>
<evidence type="ECO:0000256" key="1">
    <source>
        <dbReference type="SAM" id="MobiDB-lite"/>
    </source>
</evidence>
<organism evidence="2 3">
    <name type="scientific">Eucalyptus globulus</name>
    <name type="common">Tasmanian blue gum</name>
    <dbReference type="NCBI Taxonomy" id="34317"/>
    <lineage>
        <taxon>Eukaryota</taxon>
        <taxon>Viridiplantae</taxon>
        <taxon>Streptophyta</taxon>
        <taxon>Embryophyta</taxon>
        <taxon>Tracheophyta</taxon>
        <taxon>Spermatophyta</taxon>
        <taxon>Magnoliopsida</taxon>
        <taxon>eudicotyledons</taxon>
        <taxon>Gunneridae</taxon>
        <taxon>Pentapetalae</taxon>
        <taxon>rosids</taxon>
        <taxon>malvids</taxon>
        <taxon>Myrtales</taxon>
        <taxon>Myrtaceae</taxon>
        <taxon>Myrtoideae</taxon>
        <taxon>Eucalypteae</taxon>
        <taxon>Eucalyptus</taxon>
    </lineage>
</organism>
<dbReference type="Proteomes" id="UP001634007">
    <property type="component" value="Unassembled WGS sequence"/>
</dbReference>
<reference evidence="2 3" key="1">
    <citation type="submission" date="2024-11" db="EMBL/GenBank/DDBJ databases">
        <title>Chromosome-level genome assembly of Eucalyptus globulus Labill. provides insights into its genome evolution.</title>
        <authorList>
            <person name="Li X."/>
        </authorList>
    </citation>
    <scope>NUCLEOTIDE SEQUENCE [LARGE SCALE GENOMIC DNA]</scope>
    <source>
        <strain evidence="2">CL2024</strain>
        <tissue evidence="2">Fresh tender leaves</tissue>
    </source>
</reference>
<dbReference type="EMBL" id="JBJKBG010000011">
    <property type="protein sequence ID" value="KAL3715059.1"/>
    <property type="molecule type" value="Genomic_DNA"/>
</dbReference>